<organism evidence="4 5">
    <name type="scientific">Chrysochromulina tobinii</name>
    <dbReference type="NCBI Taxonomy" id="1460289"/>
    <lineage>
        <taxon>Eukaryota</taxon>
        <taxon>Haptista</taxon>
        <taxon>Haptophyta</taxon>
        <taxon>Prymnesiophyceae</taxon>
        <taxon>Prymnesiales</taxon>
        <taxon>Chrysochromulinaceae</taxon>
        <taxon>Chrysochromulina</taxon>
    </lineage>
</organism>
<keyword evidence="5" id="KW-1185">Reference proteome</keyword>
<feature type="region of interest" description="Disordered" evidence="2">
    <location>
        <begin position="228"/>
        <end position="254"/>
    </location>
</feature>
<dbReference type="AlphaFoldDB" id="A0A0M0J2X0"/>
<keyword evidence="3" id="KW-0732">Signal</keyword>
<accession>A0A0M0J2X0</accession>
<protein>
    <submittedName>
        <fullName evidence="4">Uncharacterized protein</fullName>
    </submittedName>
</protein>
<evidence type="ECO:0000256" key="2">
    <source>
        <dbReference type="SAM" id="MobiDB-lite"/>
    </source>
</evidence>
<dbReference type="InterPro" id="IPR009033">
    <property type="entry name" value="Calreticulin/calnexin_P_dom_sf"/>
</dbReference>
<gene>
    <name evidence="4" type="ORF">Ctob_003938</name>
</gene>
<feature type="coiled-coil region" evidence="1">
    <location>
        <begin position="82"/>
        <end position="143"/>
    </location>
</feature>
<dbReference type="Proteomes" id="UP000037460">
    <property type="component" value="Unassembled WGS sequence"/>
</dbReference>
<evidence type="ECO:0000313" key="4">
    <source>
        <dbReference type="EMBL" id="KOO20870.1"/>
    </source>
</evidence>
<feature type="chain" id="PRO_5005601449" evidence="3">
    <location>
        <begin position="19"/>
        <end position="577"/>
    </location>
</feature>
<reference evidence="5" key="1">
    <citation type="journal article" date="2015" name="PLoS Genet.">
        <title>Genome Sequence and Transcriptome Analyses of Chrysochromulina tobin: Metabolic Tools for Enhanced Algal Fitness in the Prominent Order Prymnesiales (Haptophyceae).</title>
        <authorList>
            <person name="Hovde B.T."/>
            <person name="Deodato C.R."/>
            <person name="Hunsperger H.M."/>
            <person name="Ryken S.A."/>
            <person name="Yost W."/>
            <person name="Jha R.K."/>
            <person name="Patterson J."/>
            <person name="Monnat R.J. Jr."/>
            <person name="Barlow S.B."/>
            <person name="Starkenburg S.R."/>
            <person name="Cattolico R.A."/>
        </authorList>
    </citation>
    <scope>NUCLEOTIDE SEQUENCE</scope>
    <source>
        <strain evidence="5">CCMP291</strain>
    </source>
</reference>
<comment type="caution">
    <text evidence="4">The sequence shown here is derived from an EMBL/GenBank/DDBJ whole genome shotgun (WGS) entry which is preliminary data.</text>
</comment>
<evidence type="ECO:0000256" key="1">
    <source>
        <dbReference type="SAM" id="Coils"/>
    </source>
</evidence>
<dbReference type="GO" id="GO:0005509">
    <property type="term" value="F:calcium ion binding"/>
    <property type="evidence" value="ECO:0007669"/>
    <property type="project" value="InterPro"/>
</dbReference>
<evidence type="ECO:0000256" key="3">
    <source>
        <dbReference type="SAM" id="SignalP"/>
    </source>
</evidence>
<feature type="signal peptide" evidence="3">
    <location>
        <begin position="1"/>
        <end position="18"/>
    </location>
</feature>
<dbReference type="OrthoDB" id="10686331at2759"/>
<proteinExistence type="predicted"/>
<dbReference type="SUPFAM" id="SSF63887">
    <property type="entry name" value="P-domain of calnexin/calreticulin"/>
    <property type="match status" value="1"/>
</dbReference>
<name>A0A0M0J2X0_9EUKA</name>
<sequence length="577" mass="60506">MVLLIQLLAVAAPHVLFSVRSEILAAGSHDVAALTSAISKLKAAEQSCSADAEGTGDAGALAEVRSGYESISELLQFEPGDLAKYKKAKEKAQKKYSAVQAEVNDDDEELVSKAEKAEKAAKLSKAQAAVAEAEKAVAKAEAASVARERRTILMGGLAESIARRIAPSLPSLLEEPDMKKLEKPLRVMAGATLQVLSIDPLVVTLDDWLGPIGLRALDGAAAALEAALDPPEDVPTNAARADRSRPDPPQGAVRLPMNASALGEQSSYARPMPQLPMLCLPIGGDGQPDEALLSVVASEIAKAKAAKAKGMEHCDATAGLLDEQPDTWDPAQDGAWAGTYNKPADRFGNTSSGCGPLTPALDAALVSSDAVTFTASASAYVDILDAAVSEVLGFTLDAEQLGAEILEGLTERFDPSAKQPLDWNTDEDGTWEAPMLPKSTPPELWAAVIRRGGDNASGLADAYAFSSSPIIVRSRAGKGAEGMHHDCASVGASSVTALLHLSDTLENGDRSFSRERVQHEGPQRGVPTVDCAARQGRLGCRRFEHVPATKGDTVLPLRQLKKQRSCLTASAAGAVHR</sequence>
<keyword evidence="1" id="KW-0175">Coiled coil</keyword>
<evidence type="ECO:0000313" key="5">
    <source>
        <dbReference type="Proteomes" id="UP000037460"/>
    </source>
</evidence>
<dbReference type="EMBL" id="JWZX01003406">
    <property type="protein sequence ID" value="KOO20870.1"/>
    <property type="molecule type" value="Genomic_DNA"/>
</dbReference>